<protein>
    <submittedName>
        <fullName evidence="2">Uncharacterized protein</fullName>
    </submittedName>
</protein>
<sequence length="178" mass="19570">MIDRRLQKRNFTTKYRQESSSASTQGETTKQASDSSTSSGGPPQTNQSMIDTQSNKSRIQREEAPSVSPPLKEIGIRKGPLAYPSLSPMRSPKGPHTYILSHPAPSTPNAKPPINFVDGREIRYAERSSLSCGHVESLGPFEPTACISQNHTERSAMPSRNNVMHCLNMPLVRLIPSI</sequence>
<dbReference type="AlphaFoldDB" id="A0A2T4AHP1"/>
<name>A0A2T4AHP1_TRIHA</name>
<gene>
    <name evidence="2" type="ORF">M431DRAFT_381545</name>
</gene>
<accession>A0A2T4AHP1</accession>
<dbReference type="GeneID" id="36623273"/>
<dbReference type="RefSeq" id="XP_024776243.1">
    <property type="nucleotide sequence ID" value="XM_024914707.1"/>
</dbReference>
<reference evidence="2 3" key="1">
    <citation type="submission" date="2016-07" db="EMBL/GenBank/DDBJ databases">
        <title>Multiple horizontal gene transfer events from other fungi enriched the ability of initially mycotrophic Trichoderma (Ascomycota) to feed on dead plant biomass.</title>
        <authorList>
            <consortium name="DOE Joint Genome Institute"/>
            <person name="Aerts A."/>
            <person name="Atanasova L."/>
            <person name="Chenthamara K."/>
            <person name="Zhang J."/>
            <person name="Grujic M."/>
            <person name="Henrissat B."/>
            <person name="Kuo A."/>
            <person name="Salamov A."/>
            <person name="Lipzen A."/>
            <person name="Labutti K."/>
            <person name="Barry K."/>
            <person name="Miao Y."/>
            <person name="Rahimi M.J."/>
            <person name="Shen Q."/>
            <person name="Grigoriev I.V."/>
            <person name="Kubicek C.P."/>
            <person name="Druzhinina I.S."/>
        </authorList>
    </citation>
    <scope>NUCLEOTIDE SEQUENCE [LARGE SCALE GENOMIC DNA]</scope>
    <source>
        <strain evidence="2 3">CBS 226.95</strain>
    </source>
</reference>
<organism evidence="2 3">
    <name type="scientific">Trichoderma harzianum CBS 226.95</name>
    <dbReference type="NCBI Taxonomy" id="983964"/>
    <lineage>
        <taxon>Eukaryota</taxon>
        <taxon>Fungi</taxon>
        <taxon>Dikarya</taxon>
        <taxon>Ascomycota</taxon>
        <taxon>Pezizomycotina</taxon>
        <taxon>Sordariomycetes</taxon>
        <taxon>Hypocreomycetidae</taxon>
        <taxon>Hypocreales</taxon>
        <taxon>Hypocreaceae</taxon>
        <taxon>Trichoderma</taxon>
    </lineage>
</organism>
<dbReference type="EMBL" id="KZ679678">
    <property type="protein sequence ID" value="PTB56566.1"/>
    <property type="molecule type" value="Genomic_DNA"/>
</dbReference>
<keyword evidence="3" id="KW-1185">Reference proteome</keyword>
<evidence type="ECO:0000313" key="3">
    <source>
        <dbReference type="Proteomes" id="UP000241690"/>
    </source>
</evidence>
<evidence type="ECO:0000256" key="1">
    <source>
        <dbReference type="SAM" id="MobiDB-lite"/>
    </source>
</evidence>
<feature type="compositionally biased region" description="Polar residues" evidence="1">
    <location>
        <begin position="9"/>
        <end position="57"/>
    </location>
</feature>
<dbReference type="Proteomes" id="UP000241690">
    <property type="component" value="Unassembled WGS sequence"/>
</dbReference>
<proteinExistence type="predicted"/>
<evidence type="ECO:0000313" key="2">
    <source>
        <dbReference type="EMBL" id="PTB56566.1"/>
    </source>
</evidence>
<feature type="region of interest" description="Disordered" evidence="1">
    <location>
        <begin position="1"/>
        <end position="83"/>
    </location>
</feature>